<keyword evidence="2" id="KW-1185">Reference proteome</keyword>
<dbReference type="AlphaFoldDB" id="A0A942YMF8"/>
<comment type="caution">
    <text evidence="1">The sequence shown here is derived from an EMBL/GenBank/DDBJ whole genome shotgun (WGS) entry which is preliminary data.</text>
</comment>
<gene>
    <name evidence="1" type="ORF">KHA93_13560</name>
</gene>
<protein>
    <submittedName>
        <fullName evidence="1">Uncharacterized protein</fullName>
    </submittedName>
</protein>
<sequence>MKYLIELERILTVGGRAVNQYELVFKGELAEKNNHTPFPIIHSLQTPHEKTSKKRNTSKVSSTSNIIISTPLSAKTYIKMNVHEQVKTWQISIQVDLINWIITIEPYYKDSLPLTYEISSLILSSIGIQRGQKMLSLAYLFKAK</sequence>
<evidence type="ECO:0000313" key="1">
    <source>
        <dbReference type="EMBL" id="MBS4200660.1"/>
    </source>
</evidence>
<dbReference type="RefSeq" id="WP_213111216.1">
    <property type="nucleotide sequence ID" value="NZ_JAGYPJ010000001.1"/>
</dbReference>
<evidence type="ECO:0000313" key="2">
    <source>
        <dbReference type="Proteomes" id="UP000682713"/>
    </source>
</evidence>
<dbReference type="EMBL" id="JAGYPJ010000001">
    <property type="protein sequence ID" value="MBS4200660.1"/>
    <property type="molecule type" value="Genomic_DNA"/>
</dbReference>
<name>A0A942YMF8_9BACI</name>
<accession>A0A942YMF8</accession>
<reference evidence="1 2" key="1">
    <citation type="submission" date="2021-05" db="EMBL/GenBank/DDBJ databases">
        <title>Novel Bacillus species.</title>
        <authorList>
            <person name="Liu G."/>
        </authorList>
    </citation>
    <scope>NUCLEOTIDE SEQUENCE [LARGE SCALE GENOMIC DNA]</scope>
    <source>
        <strain evidence="1 2">FJAT-49732</strain>
    </source>
</reference>
<dbReference type="Proteomes" id="UP000682713">
    <property type="component" value="Unassembled WGS sequence"/>
</dbReference>
<proteinExistence type="predicted"/>
<organism evidence="1 2">
    <name type="scientific">Lederbergia citrisecunda</name>
    <dbReference type="NCBI Taxonomy" id="2833583"/>
    <lineage>
        <taxon>Bacteria</taxon>
        <taxon>Bacillati</taxon>
        <taxon>Bacillota</taxon>
        <taxon>Bacilli</taxon>
        <taxon>Bacillales</taxon>
        <taxon>Bacillaceae</taxon>
        <taxon>Lederbergia</taxon>
    </lineage>
</organism>